<dbReference type="Pfam" id="PF08386">
    <property type="entry name" value="Abhydrolase_4"/>
    <property type="match status" value="1"/>
</dbReference>
<evidence type="ECO:0000313" key="7">
    <source>
        <dbReference type="Proteomes" id="UP000481861"/>
    </source>
</evidence>
<comment type="caution">
    <text evidence="6">The sequence shown here is derived from an EMBL/GenBank/DDBJ whole genome shotgun (WGS) entry which is preliminary data.</text>
</comment>
<keyword evidence="7" id="KW-1185">Reference proteome</keyword>
<dbReference type="Pfam" id="PF00561">
    <property type="entry name" value="Abhydrolase_1"/>
    <property type="match status" value="1"/>
</dbReference>
<dbReference type="SUPFAM" id="SSF53474">
    <property type="entry name" value="alpha/beta-Hydrolases"/>
    <property type="match status" value="1"/>
</dbReference>
<evidence type="ECO:0000256" key="2">
    <source>
        <dbReference type="ARBA" id="ARBA00022801"/>
    </source>
</evidence>
<dbReference type="EMBL" id="JAADJZ010000040">
    <property type="protein sequence ID" value="KAF2864724.1"/>
    <property type="molecule type" value="Genomic_DNA"/>
</dbReference>
<feature type="domain" description="Peptidase S33 tripeptidyl aminopeptidase-like C-terminal" evidence="5">
    <location>
        <begin position="452"/>
        <end position="522"/>
    </location>
</feature>
<keyword evidence="2" id="KW-0378">Hydrolase</keyword>
<comment type="similarity">
    <text evidence="1">Belongs to the peptidase S33 family.</text>
</comment>
<dbReference type="InterPro" id="IPR051601">
    <property type="entry name" value="Serine_prot/Carboxylest_S33"/>
</dbReference>
<evidence type="ECO:0000259" key="5">
    <source>
        <dbReference type="Pfam" id="PF08386"/>
    </source>
</evidence>
<evidence type="ECO:0000313" key="6">
    <source>
        <dbReference type="EMBL" id="KAF2864724.1"/>
    </source>
</evidence>
<name>A0A7C8MAR1_9PLEO</name>
<sequence length="549" mass="58710">MDRIIFLVLFAATTSARPWISQRQDNTSTAAISDFADITPSADINWVPCFETFECTYLTVPLDYEEPAAGTTNVAYVKLSSGNPTAQDILVNPGGPGSSGVGYVIESGPKILKLLNGAYNIIGFDPRGVNNTGPTLSCAPTPEMRALYKAPSVEAPLAIHYSNSKSLGQFCTQVNANNDTKYAGTVASVQDMVHFTTLQAAANGNSNPEAEPIWYYGVSYGTVIGQTLAALFPHRLGRVILDANVYGVEHYTGYAPSAIEDTDKTFSTFFQYCFEAGVELCPYAGTSTSAADIEERFRALLQALEDEPLPNPLSVGIVGRSELELRGFMTMYKPIPRFYTLGLELAALERGNVTEYAMVQQVSAQPGGAIASNPEYAGLGEIEAQKLITAIDASDRYAITSLAEYKEVHATLKSASQYGGHGIAVENTLFANGMGIMPPESQRFPGFKHVNCSAPILFIGTAADPITPISSAHKMAQYFAGSVVLSQNSPGHSFQSIDSKCMLGYVATYLADGTLPDAGTVCEVDLTPAEVFEKGKEEVGKLLAGAEKM</sequence>
<organism evidence="6 7">
    <name type="scientific">Massariosphaeria phaeospora</name>
    <dbReference type="NCBI Taxonomy" id="100035"/>
    <lineage>
        <taxon>Eukaryota</taxon>
        <taxon>Fungi</taxon>
        <taxon>Dikarya</taxon>
        <taxon>Ascomycota</taxon>
        <taxon>Pezizomycotina</taxon>
        <taxon>Dothideomycetes</taxon>
        <taxon>Pleosporomycetidae</taxon>
        <taxon>Pleosporales</taxon>
        <taxon>Pleosporales incertae sedis</taxon>
        <taxon>Massariosphaeria</taxon>
    </lineage>
</organism>
<evidence type="ECO:0000256" key="3">
    <source>
        <dbReference type="SAM" id="SignalP"/>
    </source>
</evidence>
<gene>
    <name evidence="6" type="ORF">BDV95DRAFT_555537</name>
</gene>
<dbReference type="Proteomes" id="UP000481861">
    <property type="component" value="Unassembled WGS sequence"/>
</dbReference>
<dbReference type="OrthoDB" id="425534at2759"/>
<feature type="domain" description="AB hydrolase-1" evidence="4">
    <location>
        <begin position="89"/>
        <end position="249"/>
    </location>
</feature>
<dbReference type="InterPro" id="IPR000073">
    <property type="entry name" value="AB_hydrolase_1"/>
</dbReference>
<evidence type="ECO:0000259" key="4">
    <source>
        <dbReference type="Pfam" id="PF00561"/>
    </source>
</evidence>
<dbReference type="AlphaFoldDB" id="A0A7C8MAR1"/>
<dbReference type="PANTHER" id="PTHR43248">
    <property type="entry name" value="2-SUCCINYL-6-HYDROXY-2,4-CYCLOHEXADIENE-1-CARBOXYLATE SYNTHASE"/>
    <property type="match status" value="1"/>
</dbReference>
<dbReference type="InterPro" id="IPR029058">
    <property type="entry name" value="AB_hydrolase_fold"/>
</dbReference>
<feature type="chain" id="PRO_5028827634" evidence="3">
    <location>
        <begin position="17"/>
        <end position="549"/>
    </location>
</feature>
<evidence type="ECO:0000256" key="1">
    <source>
        <dbReference type="ARBA" id="ARBA00010088"/>
    </source>
</evidence>
<dbReference type="PANTHER" id="PTHR43248:SF25">
    <property type="entry name" value="AB HYDROLASE-1 DOMAIN-CONTAINING PROTEIN-RELATED"/>
    <property type="match status" value="1"/>
</dbReference>
<reference evidence="6 7" key="1">
    <citation type="submission" date="2020-01" db="EMBL/GenBank/DDBJ databases">
        <authorList>
            <consortium name="DOE Joint Genome Institute"/>
            <person name="Haridas S."/>
            <person name="Albert R."/>
            <person name="Binder M."/>
            <person name="Bloem J."/>
            <person name="Labutti K."/>
            <person name="Salamov A."/>
            <person name="Andreopoulos B."/>
            <person name="Baker S.E."/>
            <person name="Barry K."/>
            <person name="Bills G."/>
            <person name="Bluhm B.H."/>
            <person name="Cannon C."/>
            <person name="Castanera R."/>
            <person name="Culley D.E."/>
            <person name="Daum C."/>
            <person name="Ezra D."/>
            <person name="Gonzalez J.B."/>
            <person name="Henrissat B."/>
            <person name="Kuo A."/>
            <person name="Liang C."/>
            <person name="Lipzen A."/>
            <person name="Lutzoni F."/>
            <person name="Magnuson J."/>
            <person name="Mondo S."/>
            <person name="Nolan M."/>
            <person name="Ohm R."/>
            <person name="Pangilinan J."/>
            <person name="Park H.-J.H."/>
            <person name="Ramirez L."/>
            <person name="Alfaro M."/>
            <person name="Sun H."/>
            <person name="Tritt A."/>
            <person name="Yoshinaga Y."/>
            <person name="Zwiers L.-H.L."/>
            <person name="Turgeon B.G."/>
            <person name="Goodwin S.B."/>
            <person name="Spatafora J.W."/>
            <person name="Crous P.W."/>
            <person name="Grigoriev I.V."/>
        </authorList>
    </citation>
    <scope>NUCLEOTIDE SEQUENCE [LARGE SCALE GENOMIC DNA]</scope>
    <source>
        <strain evidence="6 7">CBS 611.86</strain>
    </source>
</reference>
<proteinExistence type="inferred from homology"/>
<accession>A0A7C8MAR1</accession>
<dbReference type="Gene3D" id="3.40.50.1820">
    <property type="entry name" value="alpha/beta hydrolase"/>
    <property type="match status" value="1"/>
</dbReference>
<keyword evidence="3" id="KW-0732">Signal</keyword>
<dbReference type="InterPro" id="IPR013595">
    <property type="entry name" value="Pept_S33_TAP-like_C"/>
</dbReference>
<feature type="signal peptide" evidence="3">
    <location>
        <begin position="1"/>
        <end position="16"/>
    </location>
</feature>
<protein>
    <submittedName>
        <fullName evidence="6">TAP-like protein-domain-containing protein</fullName>
    </submittedName>
</protein>
<dbReference type="GO" id="GO:0016787">
    <property type="term" value="F:hydrolase activity"/>
    <property type="evidence" value="ECO:0007669"/>
    <property type="project" value="UniProtKB-KW"/>
</dbReference>